<dbReference type="Proteomes" id="UP000649151">
    <property type="component" value="Unassembled WGS sequence"/>
</dbReference>
<sequence length="57" mass="6508">MSTQLERKKAHKRSITIISILLSIAAIASTVALWFYKVSSKRAYEDKWKDYDDCGVA</sequence>
<keyword evidence="1" id="KW-0472">Membrane</keyword>
<keyword evidence="1" id="KW-0812">Transmembrane</keyword>
<dbReference type="EMBL" id="JACOQK010000001">
    <property type="protein sequence ID" value="MBC5788192.1"/>
    <property type="molecule type" value="Genomic_DNA"/>
</dbReference>
<gene>
    <name evidence="2" type="ORF">H8Z77_09215</name>
</gene>
<organism evidence="2 3">
    <name type="scientific">Clostridium facile</name>
    <dbReference type="NCBI Taxonomy" id="2763035"/>
    <lineage>
        <taxon>Bacteria</taxon>
        <taxon>Bacillati</taxon>
        <taxon>Bacillota</taxon>
        <taxon>Clostridia</taxon>
        <taxon>Eubacteriales</taxon>
        <taxon>Clostridiaceae</taxon>
        <taxon>Clostridium</taxon>
    </lineage>
</organism>
<reference evidence="2 3" key="1">
    <citation type="submission" date="2020-08" db="EMBL/GenBank/DDBJ databases">
        <title>Genome public.</title>
        <authorList>
            <person name="Liu C."/>
            <person name="Sun Q."/>
        </authorList>
    </citation>
    <scope>NUCLEOTIDE SEQUENCE [LARGE SCALE GENOMIC DNA]</scope>
    <source>
        <strain evidence="2 3">NSJ-27</strain>
    </source>
</reference>
<evidence type="ECO:0000313" key="2">
    <source>
        <dbReference type="EMBL" id="MBC5788192.1"/>
    </source>
</evidence>
<name>A0ABR7ISS2_9CLOT</name>
<protein>
    <submittedName>
        <fullName evidence="2">Uncharacterized protein</fullName>
    </submittedName>
</protein>
<feature type="transmembrane region" description="Helical" evidence="1">
    <location>
        <begin position="15"/>
        <end position="36"/>
    </location>
</feature>
<accession>A0ABR7ISS2</accession>
<evidence type="ECO:0000256" key="1">
    <source>
        <dbReference type="SAM" id="Phobius"/>
    </source>
</evidence>
<evidence type="ECO:0000313" key="3">
    <source>
        <dbReference type="Proteomes" id="UP000649151"/>
    </source>
</evidence>
<proteinExistence type="predicted"/>
<keyword evidence="3" id="KW-1185">Reference proteome</keyword>
<dbReference type="RefSeq" id="WP_159427354.1">
    <property type="nucleotide sequence ID" value="NZ_JACOQK010000001.1"/>
</dbReference>
<comment type="caution">
    <text evidence="2">The sequence shown here is derived from an EMBL/GenBank/DDBJ whole genome shotgun (WGS) entry which is preliminary data.</text>
</comment>
<keyword evidence="1" id="KW-1133">Transmembrane helix</keyword>